<proteinExistence type="predicted"/>
<accession>A0A128A0Q7</accession>
<dbReference type="InterPro" id="IPR013087">
    <property type="entry name" value="Znf_C2H2_type"/>
</dbReference>
<evidence type="ECO:0000259" key="1">
    <source>
        <dbReference type="PROSITE" id="PS00028"/>
    </source>
</evidence>
<name>A0A128A0Q7_9ARCH</name>
<reference evidence="3" key="1">
    <citation type="submission" date="2015-10" db="EMBL/GenBank/DDBJ databases">
        <authorList>
            <person name="Lehtovirta-Morley L.E."/>
            <person name="Vieille C."/>
        </authorList>
    </citation>
    <scope>NUCLEOTIDE SEQUENCE [LARGE SCALE GENOMIC DNA]</scope>
</reference>
<protein>
    <recommendedName>
        <fullName evidence="1">C2H2-type domain-containing protein</fullName>
    </recommendedName>
</protein>
<dbReference type="EMBL" id="LN890280">
    <property type="protein sequence ID" value="CUR50934.1"/>
    <property type="molecule type" value="Genomic_DNA"/>
</dbReference>
<sequence length="65" mass="7627">MTDRVRSMMVLSMVDQHKPKCYLCSNVFENLGELRKHQEDSHKEFMEFHNDTNSHSPTPGDVTIF</sequence>
<dbReference type="PROSITE" id="PS00028">
    <property type="entry name" value="ZINC_FINGER_C2H2_1"/>
    <property type="match status" value="1"/>
</dbReference>
<gene>
    <name evidence="2" type="ORF">NDEV_0169</name>
</gene>
<dbReference type="KEGG" id="ndv:NDEV_0169"/>
<organism evidence="2 3">
    <name type="scientific">Nitrosotalea devaniterrae</name>
    <dbReference type="NCBI Taxonomy" id="1078905"/>
    <lineage>
        <taxon>Archaea</taxon>
        <taxon>Nitrososphaerota</taxon>
        <taxon>Nitrososphaeria</taxon>
        <taxon>Nitrosotaleales</taxon>
        <taxon>Nitrosotaleaceae</taxon>
        <taxon>Nitrosotalea</taxon>
    </lineage>
</organism>
<dbReference type="AlphaFoldDB" id="A0A128A0Q7"/>
<keyword evidence="3" id="KW-1185">Reference proteome</keyword>
<evidence type="ECO:0000313" key="3">
    <source>
        <dbReference type="Proteomes" id="UP000196239"/>
    </source>
</evidence>
<feature type="domain" description="C2H2-type" evidence="1">
    <location>
        <begin position="21"/>
        <end position="42"/>
    </location>
</feature>
<evidence type="ECO:0000313" key="2">
    <source>
        <dbReference type="EMBL" id="CUR50934.1"/>
    </source>
</evidence>
<dbReference type="Proteomes" id="UP000196239">
    <property type="component" value="Chromosome 1"/>
</dbReference>